<reference evidence="8" key="1">
    <citation type="journal article" date="2022" name="IScience">
        <title>Evolution of zygomycete secretomes and the origins of terrestrial fungal ecologies.</title>
        <authorList>
            <person name="Chang Y."/>
            <person name="Wang Y."/>
            <person name="Mondo S."/>
            <person name="Ahrendt S."/>
            <person name="Andreopoulos W."/>
            <person name="Barry K."/>
            <person name="Beard J."/>
            <person name="Benny G.L."/>
            <person name="Blankenship S."/>
            <person name="Bonito G."/>
            <person name="Cuomo C."/>
            <person name="Desiro A."/>
            <person name="Gervers K.A."/>
            <person name="Hundley H."/>
            <person name="Kuo A."/>
            <person name="LaButti K."/>
            <person name="Lang B.F."/>
            <person name="Lipzen A."/>
            <person name="O'Donnell K."/>
            <person name="Pangilinan J."/>
            <person name="Reynolds N."/>
            <person name="Sandor L."/>
            <person name="Smith M.E."/>
            <person name="Tsang A."/>
            <person name="Grigoriev I.V."/>
            <person name="Stajich J.E."/>
            <person name="Spatafora J.W."/>
        </authorList>
    </citation>
    <scope>NUCLEOTIDE SEQUENCE</scope>
    <source>
        <strain evidence="8">RSA 2281</strain>
    </source>
</reference>
<comment type="caution">
    <text evidence="8">The sequence shown here is derived from an EMBL/GenBank/DDBJ whole genome shotgun (WGS) entry which is preliminary data.</text>
</comment>
<feature type="compositionally biased region" description="Polar residues" evidence="7">
    <location>
        <begin position="207"/>
        <end position="216"/>
    </location>
</feature>
<dbReference type="EMBL" id="JAIXMP010000030">
    <property type="protein sequence ID" value="KAI9251439.1"/>
    <property type="molecule type" value="Genomic_DNA"/>
</dbReference>
<dbReference type="Pfam" id="PF04117">
    <property type="entry name" value="Mpv17_PMP22"/>
    <property type="match status" value="1"/>
</dbReference>
<dbReference type="Proteomes" id="UP001209540">
    <property type="component" value="Unassembled WGS sequence"/>
</dbReference>
<keyword evidence="4" id="KW-1133">Transmembrane helix</keyword>
<protein>
    <submittedName>
        <fullName evidence="8">Uncharacterized protein</fullName>
    </submittedName>
</protein>
<evidence type="ECO:0000313" key="8">
    <source>
        <dbReference type="EMBL" id="KAI9251439.1"/>
    </source>
</evidence>
<comment type="similarity">
    <text evidence="2 6">Belongs to the peroxisomal membrane protein PXMP2/4 family.</text>
</comment>
<gene>
    <name evidence="8" type="ORF">BDA99DRAFT_521868</name>
</gene>
<feature type="region of interest" description="Disordered" evidence="7">
    <location>
        <begin position="181"/>
        <end position="216"/>
    </location>
</feature>
<dbReference type="PANTHER" id="PTHR11266:SF17">
    <property type="entry name" value="PROTEIN MPV17"/>
    <property type="match status" value="1"/>
</dbReference>
<keyword evidence="3" id="KW-0812">Transmembrane</keyword>
<comment type="subcellular location">
    <subcellularLocation>
        <location evidence="1">Membrane</location>
        <topology evidence="1">Multi-pass membrane protein</topology>
    </subcellularLocation>
</comment>
<organism evidence="8 9">
    <name type="scientific">Phascolomyces articulosus</name>
    <dbReference type="NCBI Taxonomy" id="60185"/>
    <lineage>
        <taxon>Eukaryota</taxon>
        <taxon>Fungi</taxon>
        <taxon>Fungi incertae sedis</taxon>
        <taxon>Mucoromycota</taxon>
        <taxon>Mucoromycotina</taxon>
        <taxon>Mucoromycetes</taxon>
        <taxon>Mucorales</taxon>
        <taxon>Lichtheimiaceae</taxon>
        <taxon>Phascolomyces</taxon>
    </lineage>
</organism>
<name>A0AAD5JRS4_9FUNG</name>
<evidence type="ECO:0000256" key="7">
    <source>
        <dbReference type="SAM" id="MobiDB-lite"/>
    </source>
</evidence>
<reference evidence="8" key="2">
    <citation type="submission" date="2023-02" db="EMBL/GenBank/DDBJ databases">
        <authorList>
            <consortium name="DOE Joint Genome Institute"/>
            <person name="Mondo S.J."/>
            <person name="Chang Y."/>
            <person name="Wang Y."/>
            <person name="Ahrendt S."/>
            <person name="Andreopoulos W."/>
            <person name="Barry K."/>
            <person name="Beard J."/>
            <person name="Benny G.L."/>
            <person name="Blankenship S."/>
            <person name="Bonito G."/>
            <person name="Cuomo C."/>
            <person name="Desiro A."/>
            <person name="Gervers K.A."/>
            <person name="Hundley H."/>
            <person name="Kuo A."/>
            <person name="LaButti K."/>
            <person name="Lang B.F."/>
            <person name="Lipzen A."/>
            <person name="O'Donnell K."/>
            <person name="Pangilinan J."/>
            <person name="Reynolds N."/>
            <person name="Sandor L."/>
            <person name="Smith M.W."/>
            <person name="Tsang A."/>
            <person name="Grigoriev I.V."/>
            <person name="Stajich J.E."/>
            <person name="Spatafora J.W."/>
        </authorList>
    </citation>
    <scope>NUCLEOTIDE SEQUENCE</scope>
    <source>
        <strain evidence="8">RSA 2281</strain>
    </source>
</reference>
<keyword evidence="9" id="KW-1185">Reference proteome</keyword>
<evidence type="ECO:0000256" key="2">
    <source>
        <dbReference type="ARBA" id="ARBA00006824"/>
    </source>
</evidence>
<feature type="compositionally biased region" description="Low complexity" evidence="7">
    <location>
        <begin position="192"/>
        <end position="206"/>
    </location>
</feature>
<evidence type="ECO:0000256" key="6">
    <source>
        <dbReference type="RuleBase" id="RU363053"/>
    </source>
</evidence>
<dbReference type="PANTHER" id="PTHR11266">
    <property type="entry name" value="PEROXISOMAL MEMBRANE PROTEIN 2, PXMP2 MPV17"/>
    <property type="match status" value="1"/>
</dbReference>
<evidence type="ECO:0000313" key="9">
    <source>
        <dbReference type="Proteomes" id="UP001209540"/>
    </source>
</evidence>
<dbReference type="InterPro" id="IPR007248">
    <property type="entry name" value="Mpv17_PMP22"/>
</dbReference>
<accession>A0AAD5JRS4</accession>
<evidence type="ECO:0000256" key="3">
    <source>
        <dbReference type="ARBA" id="ARBA00022692"/>
    </source>
</evidence>
<dbReference type="GO" id="GO:0005739">
    <property type="term" value="C:mitochondrion"/>
    <property type="evidence" value="ECO:0007669"/>
    <property type="project" value="TreeGrafter"/>
</dbReference>
<proteinExistence type="inferred from homology"/>
<sequence>MNRLLTKYQQQIAERPLRTYAIQSGTMFTMGDVVAQQAIEKKGNDHDFIRTARMGLYGFCIGGPVIGSWLTFLNNAIKIQHRVKGALVKLAIDQAVVPPSINAVFLTSISLLEGRNLPEIKEKFRTSYFAALSNSYQLWPFVNFVSFIFINPAYRPLTNSVISVGWNAYLSYLNQTALKPNNDLIQDPDPTPTTTVTSNNTSTTATENPEQQKVFA</sequence>
<evidence type="ECO:0000256" key="1">
    <source>
        <dbReference type="ARBA" id="ARBA00004141"/>
    </source>
</evidence>
<dbReference type="AlphaFoldDB" id="A0AAD5JRS4"/>
<evidence type="ECO:0000256" key="5">
    <source>
        <dbReference type="ARBA" id="ARBA00023136"/>
    </source>
</evidence>
<dbReference type="GO" id="GO:0016020">
    <property type="term" value="C:membrane"/>
    <property type="evidence" value="ECO:0007669"/>
    <property type="project" value="UniProtKB-SubCell"/>
</dbReference>
<keyword evidence="5" id="KW-0472">Membrane</keyword>
<evidence type="ECO:0000256" key="4">
    <source>
        <dbReference type="ARBA" id="ARBA00022989"/>
    </source>
</evidence>